<feature type="region of interest" description="Disordered" evidence="1">
    <location>
        <begin position="20"/>
        <end position="43"/>
    </location>
</feature>
<keyword evidence="3" id="KW-1185">Reference proteome</keyword>
<name>A0A314ZQ29_PRUYE</name>
<dbReference type="InterPro" id="IPR015943">
    <property type="entry name" value="WD40/YVTN_repeat-like_dom_sf"/>
</dbReference>
<protein>
    <submittedName>
        <fullName evidence="2">Transcriptional regulator STERILE APETALA</fullName>
    </submittedName>
</protein>
<dbReference type="InterPro" id="IPR019775">
    <property type="entry name" value="WD40_repeat_CS"/>
</dbReference>
<dbReference type="InterPro" id="IPR036322">
    <property type="entry name" value="WD40_repeat_dom_sf"/>
</dbReference>
<organism evidence="2 3">
    <name type="scientific">Prunus yedoensis var. nudiflora</name>
    <dbReference type="NCBI Taxonomy" id="2094558"/>
    <lineage>
        <taxon>Eukaryota</taxon>
        <taxon>Viridiplantae</taxon>
        <taxon>Streptophyta</taxon>
        <taxon>Embryophyta</taxon>
        <taxon>Tracheophyta</taxon>
        <taxon>Spermatophyta</taxon>
        <taxon>Magnoliopsida</taxon>
        <taxon>eudicotyledons</taxon>
        <taxon>Gunneridae</taxon>
        <taxon>Pentapetalae</taxon>
        <taxon>rosids</taxon>
        <taxon>fabids</taxon>
        <taxon>Rosales</taxon>
        <taxon>Rosaceae</taxon>
        <taxon>Amygdaloideae</taxon>
        <taxon>Amygdaleae</taxon>
        <taxon>Prunus</taxon>
    </lineage>
</organism>
<comment type="caution">
    <text evidence="2">The sequence shown here is derived from an EMBL/GenBank/DDBJ whole genome shotgun (WGS) entry which is preliminary data.</text>
</comment>
<accession>A0A314ZQ29</accession>
<feature type="compositionally biased region" description="Basic and acidic residues" evidence="1">
    <location>
        <begin position="25"/>
        <end position="43"/>
    </location>
</feature>
<dbReference type="PROSITE" id="PS00678">
    <property type="entry name" value="WD_REPEATS_1"/>
    <property type="match status" value="1"/>
</dbReference>
<dbReference type="SUPFAM" id="SSF50978">
    <property type="entry name" value="WD40 repeat-like"/>
    <property type="match status" value="1"/>
</dbReference>
<dbReference type="EMBL" id="PJQY01000027">
    <property type="protein sequence ID" value="PQQ20760.1"/>
    <property type="molecule type" value="Genomic_DNA"/>
</dbReference>
<dbReference type="STRING" id="2094558.A0A314ZQ29"/>
<dbReference type="OrthoDB" id="760263at2759"/>
<evidence type="ECO:0000313" key="3">
    <source>
        <dbReference type="Proteomes" id="UP000250321"/>
    </source>
</evidence>
<dbReference type="AlphaFoldDB" id="A0A314ZQ29"/>
<evidence type="ECO:0000313" key="2">
    <source>
        <dbReference type="EMBL" id="PQQ20760.1"/>
    </source>
</evidence>
<reference evidence="2 3" key="1">
    <citation type="submission" date="2018-02" db="EMBL/GenBank/DDBJ databases">
        <title>Draft genome of wild Prunus yedoensis var. nudiflora.</title>
        <authorList>
            <person name="Baek S."/>
            <person name="Kim J.-H."/>
            <person name="Choi K."/>
            <person name="Kim G.-B."/>
            <person name="Cho A."/>
            <person name="Jang H."/>
            <person name="Shin C.-H."/>
            <person name="Yu H.-J."/>
            <person name="Mun J.-H."/>
        </authorList>
    </citation>
    <scope>NUCLEOTIDE SEQUENCE [LARGE SCALE GENOMIC DNA]</scope>
    <source>
        <strain evidence="3">cv. Jeju island</strain>
        <tissue evidence="2">Leaf</tissue>
    </source>
</reference>
<gene>
    <name evidence="2" type="ORF">Pyn_26356</name>
</gene>
<dbReference type="Proteomes" id="UP000250321">
    <property type="component" value="Unassembled WGS sequence"/>
</dbReference>
<sequence length="194" mass="21390">MGRRDGAVDFCGRCVDRSGGGDGVAHADRDDRVRGTSPNHESRIGRGVHELARDCLRSDEPGVVLGEEEYRNGREIIVTSVDVSSAAYVIAERRRGLARLARLARVRLVDTMEEVCRFNVRGAAEMGAMGCMNEGYSLMCTDGVVSVWEVERGAYLYRFRERIGDVNAMVCDERHVAACSSDTTLHLWDFGAAD</sequence>
<evidence type="ECO:0000256" key="1">
    <source>
        <dbReference type="SAM" id="MobiDB-lite"/>
    </source>
</evidence>
<proteinExistence type="predicted"/>
<dbReference type="Gene3D" id="2.130.10.10">
    <property type="entry name" value="YVTN repeat-like/Quinoprotein amine dehydrogenase"/>
    <property type="match status" value="1"/>
</dbReference>